<dbReference type="Proteomes" id="UP001303889">
    <property type="component" value="Unassembled WGS sequence"/>
</dbReference>
<protein>
    <submittedName>
        <fullName evidence="1">Uncharacterized protein</fullName>
    </submittedName>
</protein>
<evidence type="ECO:0000313" key="1">
    <source>
        <dbReference type="EMBL" id="KAK3906442.1"/>
    </source>
</evidence>
<reference evidence="1" key="1">
    <citation type="journal article" date="2023" name="Mol. Phylogenet. Evol.">
        <title>Genome-scale phylogeny and comparative genomics of the fungal order Sordariales.</title>
        <authorList>
            <person name="Hensen N."/>
            <person name="Bonometti L."/>
            <person name="Westerberg I."/>
            <person name="Brannstrom I.O."/>
            <person name="Guillou S."/>
            <person name="Cros-Aarteil S."/>
            <person name="Calhoun S."/>
            <person name="Haridas S."/>
            <person name="Kuo A."/>
            <person name="Mondo S."/>
            <person name="Pangilinan J."/>
            <person name="Riley R."/>
            <person name="LaButti K."/>
            <person name="Andreopoulos B."/>
            <person name="Lipzen A."/>
            <person name="Chen C."/>
            <person name="Yan M."/>
            <person name="Daum C."/>
            <person name="Ng V."/>
            <person name="Clum A."/>
            <person name="Steindorff A."/>
            <person name="Ohm R.A."/>
            <person name="Martin F."/>
            <person name="Silar P."/>
            <person name="Natvig D.O."/>
            <person name="Lalanne C."/>
            <person name="Gautier V."/>
            <person name="Ament-Velasquez S.L."/>
            <person name="Kruys A."/>
            <person name="Hutchinson M.I."/>
            <person name="Powell A.J."/>
            <person name="Barry K."/>
            <person name="Miller A.N."/>
            <person name="Grigoriev I.V."/>
            <person name="Debuchy R."/>
            <person name="Gladieux P."/>
            <person name="Hiltunen Thoren M."/>
            <person name="Johannesson H."/>
        </authorList>
    </citation>
    <scope>NUCLEOTIDE SEQUENCE</scope>
    <source>
        <strain evidence="1">CBS 103.79</strain>
    </source>
</reference>
<gene>
    <name evidence="1" type="ORF">C8A05DRAFT_11829</name>
</gene>
<accession>A0AAN6MSU0</accession>
<proteinExistence type="predicted"/>
<name>A0AAN6MSU0_9PEZI</name>
<keyword evidence="2" id="KW-1185">Reference proteome</keyword>
<evidence type="ECO:0000313" key="2">
    <source>
        <dbReference type="Proteomes" id="UP001303889"/>
    </source>
</evidence>
<dbReference type="EMBL" id="MU855327">
    <property type="protein sequence ID" value="KAK3906442.1"/>
    <property type="molecule type" value="Genomic_DNA"/>
</dbReference>
<comment type="caution">
    <text evidence="1">The sequence shown here is derived from an EMBL/GenBank/DDBJ whole genome shotgun (WGS) entry which is preliminary data.</text>
</comment>
<reference evidence="1" key="2">
    <citation type="submission" date="2023-05" db="EMBL/GenBank/DDBJ databases">
        <authorList>
            <consortium name="Lawrence Berkeley National Laboratory"/>
            <person name="Steindorff A."/>
            <person name="Hensen N."/>
            <person name="Bonometti L."/>
            <person name="Westerberg I."/>
            <person name="Brannstrom I.O."/>
            <person name="Guillou S."/>
            <person name="Cros-Aarteil S."/>
            <person name="Calhoun S."/>
            <person name="Haridas S."/>
            <person name="Kuo A."/>
            <person name="Mondo S."/>
            <person name="Pangilinan J."/>
            <person name="Riley R."/>
            <person name="Labutti K."/>
            <person name="Andreopoulos B."/>
            <person name="Lipzen A."/>
            <person name="Chen C."/>
            <person name="Yanf M."/>
            <person name="Daum C."/>
            <person name="Ng V."/>
            <person name="Clum A."/>
            <person name="Ohm R."/>
            <person name="Martin F."/>
            <person name="Silar P."/>
            <person name="Natvig D."/>
            <person name="Lalanne C."/>
            <person name="Gautier V."/>
            <person name="Ament-Velasquez S.L."/>
            <person name="Kruys A."/>
            <person name="Hutchinson M.I."/>
            <person name="Powell A.J."/>
            <person name="Barry K."/>
            <person name="Miller A.N."/>
            <person name="Grigoriev I.V."/>
            <person name="Debuchy R."/>
            <person name="Gladieux P."/>
            <person name="Thoren M.H."/>
            <person name="Johannesson H."/>
        </authorList>
    </citation>
    <scope>NUCLEOTIDE SEQUENCE</scope>
    <source>
        <strain evidence="1">CBS 103.79</strain>
    </source>
</reference>
<feature type="non-terminal residue" evidence="1">
    <location>
        <position position="1"/>
    </location>
</feature>
<organism evidence="1 2">
    <name type="scientific">Staphylotrichum tortipilum</name>
    <dbReference type="NCBI Taxonomy" id="2831512"/>
    <lineage>
        <taxon>Eukaryota</taxon>
        <taxon>Fungi</taxon>
        <taxon>Dikarya</taxon>
        <taxon>Ascomycota</taxon>
        <taxon>Pezizomycotina</taxon>
        <taxon>Sordariomycetes</taxon>
        <taxon>Sordariomycetidae</taxon>
        <taxon>Sordariales</taxon>
        <taxon>Chaetomiaceae</taxon>
        <taxon>Staphylotrichum</taxon>
    </lineage>
</organism>
<sequence>PSLTNPQLETLHFTLPPSASLPGPCTLRARFPPHWEVTDTGLSANPPNPLSVNVFALDGPAPGALVGTSKFGSAQPWTEERVVVINSFACREEMTFRFELEGVGEVGFANGYDAGLGVGGGVEVVWGC</sequence>
<dbReference type="AlphaFoldDB" id="A0AAN6MSU0"/>